<reference evidence="2 4" key="1">
    <citation type="submission" date="2022-04" db="EMBL/GenBank/DDBJ databases">
        <title>Chromosome-level reference genomes for two strains of Caenorhabditis briggsae: an improved platform for comparative genomics.</title>
        <authorList>
            <person name="Stevens L."/>
            <person name="Andersen E."/>
        </authorList>
    </citation>
    <scope>NUCLEOTIDE SEQUENCE [LARGE SCALE GENOMIC DNA]</scope>
    <source>
        <strain evidence="2">VX34</strain>
        <tissue evidence="2">Whole-organism</tissue>
    </source>
</reference>
<evidence type="ECO:0000313" key="4">
    <source>
        <dbReference type="Proteomes" id="UP000829354"/>
    </source>
</evidence>
<keyword evidence="4" id="KW-1185">Reference proteome</keyword>
<gene>
    <name evidence="1" type="ORF">L3Y34_002497</name>
    <name evidence="2" type="ORF">L5515_005340</name>
</gene>
<evidence type="ECO:0000313" key="1">
    <source>
        <dbReference type="EMBL" id="ULU02958.1"/>
    </source>
</evidence>
<dbReference type="Proteomes" id="UP000827892">
    <property type="component" value="Chromosome III"/>
</dbReference>
<dbReference type="AlphaFoldDB" id="A0AAE9JET1"/>
<name>A0AAE9JET1_CAEBR</name>
<accession>A0AAE9JET1</accession>
<sequence>MPKSAKYSLPAEHIKQLEDRCRAECRDLILCTADFLEFYYKRHGCDATLPNWSKKWMTHLLGRANTLNLPITRKILTQAMFFTIRVRQNFEHADRRMVYYPYTPSPPQCVPEHPTNPFKAKDVRRFMSSLQNITTEMTIRG</sequence>
<organism evidence="2 4">
    <name type="scientific">Caenorhabditis briggsae</name>
    <dbReference type="NCBI Taxonomy" id="6238"/>
    <lineage>
        <taxon>Eukaryota</taxon>
        <taxon>Metazoa</taxon>
        <taxon>Ecdysozoa</taxon>
        <taxon>Nematoda</taxon>
        <taxon>Chromadorea</taxon>
        <taxon>Rhabditida</taxon>
        <taxon>Rhabditina</taxon>
        <taxon>Rhabditomorpha</taxon>
        <taxon>Rhabditoidea</taxon>
        <taxon>Rhabditidae</taxon>
        <taxon>Peloderinae</taxon>
        <taxon>Caenorhabditis</taxon>
    </lineage>
</organism>
<dbReference type="EMBL" id="CP090893">
    <property type="protein sequence ID" value="ULU02958.1"/>
    <property type="molecule type" value="Genomic_DNA"/>
</dbReference>
<evidence type="ECO:0000313" key="2">
    <source>
        <dbReference type="EMBL" id="UMM25581.1"/>
    </source>
</evidence>
<dbReference type="EMBL" id="CP092622">
    <property type="protein sequence ID" value="UMM25581.1"/>
    <property type="molecule type" value="Genomic_DNA"/>
</dbReference>
<dbReference type="Proteomes" id="UP000829354">
    <property type="component" value="Chromosome III"/>
</dbReference>
<reference evidence="1 3" key="2">
    <citation type="submission" date="2022-05" db="EMBL/GenBank/DDBJ databases">
        <title>Chromosome-level reference genomes for two strains of Caenorhabditis briggsae: an improved platform for comparative genomics.</title>
        <authorList>
            <person name="Stevens L."/>
            <person name="Andersen E.C."/>
        </authorList>
    </citation>
    <scope>NUCLEOTIDE SEQUENCE [LARGE SCALE GENOMIC DNA]</scope>
    <source>
        <strain evidence="1">QX1410_ONT</strain>
        <tissue evidence="1">Whole-organism</tissue>
    </source>
</reference>
<proteinExistence type="predicted"/>
<protein>
    <submittedName>
        <fullName evidence="2">Uncharacterized protein</fullName>
    </submittedName>
</protein>
<evidence type="ECO:0000313" key="3">
    <source>
        <dbReference type="Proteomes" id="UP000827892"/>
    </source>
</evidence>